<keyword evidence="4" id="KW-1185">Reference proteome</keyword>
<dbReference type="PANTHER" id="PTHR46268">
    <property type="entry name" value="STRESS RESPONSE PROTEIN NHAX"/>
    <property type="match status" value="1"/>
</dbReference>
<comment type="similarity">
    <text evidence="1">Belongs to the universal stress protein A family.</text>
</comment>
<dbReference type="InterPro" id="IPR006016">
    <property type="entry name" value="UspA"/>
</dbReference>
<dbReference type="PANTHER" id="PTHR46268:SF6">
    <property type="entry name" value="UNIVERSAL STRESS PROTEIN UP12"/>
    <property type="match status" value="1"/>
</dbReference>
<gene>
    <name evidence="3" type="ORF">C491_14822</name>
</gene>
<dbReference type="Gene3D" id="3.40.50.620">
    <property type="entry name" value="HUPs"/>
    <property type="match status" value="2"/>
</dbReference>
<dbReference type="STRING" id="1227497.C491_14822"/>
<dbReference type="InterPro" id="IPR014729">
    <property type="entry name" value="Rossmann-like_a/b/a_fold"/>
</dbReference>
<name>L9X3C8_9EURY</name>
<feature type="domain" description="UspA" evidence="2">
    <location>
        <begin position="143"/>
        <end position="271"/>
    </location>
</feature>
<dbReference type="SUPFAM" id="SSF52402">
    <property type="entry name" value="Adenine nucleotide alpha hydrolases-like"/>
    <property type="match status" value="2"/>
</dbReference>
<evidence type="ECO:0000313" key="4">
    <source>
        <dbReference type="Proteomes" id="UP000011688"/>
    </source>
</evidence>
<dbReference type="PATRIC" id="fig|1227497.3.peg.3021"/>
<dbReference type="AlphaFoldDB" id="L9X3C8"/>
<sequence length="275" mass="28821">MYHDVLIATDGSGVAANAATVGISLARTLEATVHALSVVEEKRGDIAARRERRQSDADSVVADAIDAGCDAEPIVRNGRPATEILSCADDVGADLVVVGTHGRTGLQQALLGSVALEVIREAHQPVLSVSPDASWDGDRVDDVCLATDGWTGSAAATENALSLADAVDARLHVLYAVDMSSNTAEIQEAFEEHGEKTTTEIADRADERGLEATRTIAHGAAGESILEYTDRNAVDVLIMGTESKSTLKRLVVGSVSQRVVPDASVPVLTVRTLES</sequence>
<dbReference type="EMBL" id="AOIB01000028">
    <property type="protein sequence ID" value="ELY56230.1"/>
    <property type="molecule type" value="Genomic_DNA"/>
</dbReference>
<evidence type="ECO:0000256" key="1">
    <source>
        <dbReference type="ARBA" id="ARBA00008791"/>
    </source>
</evidence>
<feature type="domain" description="UspA" evidence="2">
    <location>
        <begin position="1"/>
        <end position="129"/>
    </location>
</feature>
<organism evidence="3 4">
    <name type="scientific">Natronococcus amylolyticus DSM 10524</name>
    <dbReference type="NCBI Taxonomy" id="1227497"/>
    <lineage>
        <taxon>Archaea</taxon>
        <taxon>Methanobacteriati</taxon>
        <taxon>Methanobacteriota</taxon>
        <taxon>Stenosarchaea group</taxon>
        <taxon>Halobacteria</taxon>
        <taxon>Halobacteriales</taxon>
        <taxon>Natrialbaceae</taxon>
        <taxon>Natronococcus</taxon>
    </lineage>
</organism>
<dbReference type="PRINTS" id="PR01438">
    <property type="entry name" value="UNVRSLSTRESS"/>
</dbReference>
<reference evidence="3 4" key="1">
    <citation type="journal article" date="2014" name="PLoS Genet.">
        <title>Phylogenetically driven sequencing of extremely halophilic archaea reveals strategies for static and dynamic osmo-response.</title>
        <authorList>
            <person name="Becker E.A."/>
            <person name="Seitzer P.M."/>
            <person name="Tritt A."/>
            <person name="Larsen D."/>
            <person name="Krusor M."/>
            <person name="Yao A.I."/>
            <person name="Wu D."/>
            <person name="Madern D."/>
            <person name="Eisen J.A."/>
            <person name="Darling A.E."/>
            <person name="Facciotti M.T."/>
        </authorList>
    </citation>
    <scope>NUCLEOTIDE SEQUENCE [LARGE SCALE GENOMIC DNA]</scope>
    <source>
        <strain evidence="3 4">DSM 10524</strain>
    </source>
</reference>
<accession>L9X3C8</accession>
<dbReference type="InterPro" id="IPR006015">
    <property type="entry name" value="Universal_stress_UspA"/>
</dbReference>
<evidence type="ECO:0000259" key="2">
    <source>
        <dbReference type="Pfam" id="PF00582"/>
    </source>
</evidence>
<evidence type="ECO:0000313" key="3">
    <source>
        <dbReference type="EMBL" id="ELY56230.1"/>
    </source>
</evidence>
<dbReference type="OrthoDB" id="105697at2157"/>
<protein>
    <submittedName>
        <fullName evidence="3">UspA domain-containing protein</fullName>
    </submittedName>
</protein>
<dbReference type="CDD" id="cd00293">
    <property type="entry name" value="USP-like"/>
    <property type="match status" value="2"/>
</dbReference>
<dbReference type="Proteomes" id="UP000011688">
    <property type="component" value="Unassembled WGS sequence"/>
</dbReference>
<dbReference type="RefSeq" id="WP_005557561.1">
    <property type="nucleotide sequence ID" value="NZ_AOIB01000028.1"/>
</dbReference>
<comment type="caution">
    <text evidence="3">The sequence shown here is derived from an EMBL/GenBank/DDBJ whole genome shotgun (WGS) entry which is preliminary data.</text>
</comment>
<dbReference type="eggNOG" id="arCOG00449">
    <property type="taxonomic scope" value="Archaea"/>
</dbReference>
<proteinExistence type="inferred from homology"/>
<dbReference type="Pfam" id="PF00582">
    <property type="entry name" value="Usp"/>
    <property type="match status" value="2"/>
</dbReference>